<dbReference type="GO" id="GO:0046583">
    <property type="term" value="F:monoatomic cation efflux transmembrane transporter activity"/>
    <property type="evidence" value="ECO:0007669"/>
    <property type="project" value="TreeGrafter"/>
</dbReference>
<comment type="function">
    <text evidence="1">Efflux system for nickel and cobalt.</text>
</comment>
<evidence type="ECO:0000256" key="4">
    <source>
        <dbReference type="ARBA" id="ARBA00022448"/>
    </source>
</evidence>
<feature type="transmembrane region" description="Helical" evidence="13">
    <location>
        <begin position="248"/>
        <end position="274"/>
    </location>
</feature>
<evidence type="ECO:0000256" key="9">
    <source>
        <dbReference type="ARBA" id="ARBA00023065"/>
    </source>
</evidence>
<gene>
    <name evidence="15" type="ORF">BGX16_0702</name>
</gene>
<evidence type="ECO:0000256" key="7">
    <source>
        <dbReference type="ARBA" id="ARBA00022692"/>
    </source>
</evidence>
<evidence type="ECO:0000313" key="15">
    <source>
        <dbReference type="EMBL" id="PJJ40760.1"/>
    </source>
</evidence>
<proteinExistence type="inferred from homology"/>
<keyword evidence="4 13" id="KW-0813">Transport</keyword>
<evidence type="ECO:0000256" key="12">
    <source>
        <dbReference type="ARBA" id="ARBA00023285"/>
    </source>
</evidence>
<dbReference type="GO" id="GO:0006824">
    <property type="term" value="P:cobalt ion transport"/>
    <property type="evidence" value="ECO:0007669"/>
    <property type="project" value="UniProtKB-KW"/>
</dbReference>
<keyword evidence="16" id="KW-1185">Reference proteome</keyword>
<dbReference type="AlphaFoldDB" id="A0A2M9A4X4"/>
<dbReference type="Pfam" id="PF03824">
    <property type="entry name" value="NicO"/>
    <property type="match status" value="1"/>
</dbReference>
<comment type="subcellular location">
    <subcellularLocation>
        <location evidence="2 13">Cell membrane</location>
        <topology evidence="2 13">Multi-pass membrane protein</topology>
    </subcellularLocation>
</comment>
<dbReference type="InterPro" id="IPR011541">
    <property type="entry name" value="Ni/Co_transpt_high_affinity"/>
</dbReference>
<keyword evidence="10" id="KW-0921">Nickel transport</keyword>
<comment type="similarity">
    <text evidence="13">Belongs to the NiCoT transporter (TC 2.A.52) family.</text>
</comment>
<keyword evidence="14" id="KW-0732">Signal</keyword>
<organism evidence="15 16">
    <name type="scientific">Hallerella succinigenes</name>
    <dbReference type="NCBI Taxonomy" id="1896222"/>
    <lineage>
        <taxon>Bacteria</taxon>
        <taxon>Pseudomonadati</taxon>
        <taxon>Fibrobacterota</taxon>
        <taxon>Fibrobacteria</taxon>
        <taxon>Fibrobacterales</taxon>
        <taxon>Fibrobacteraceae</taxon>
        <taxon>Hallerella</taxon>
    </lineage>
</organism>
<feature type="transmembrane region" description="Helical" evidence="13">
    <location>
        <begin position="133"/>
        <end position="160"/>
    </location>
</feature>
<keyword evidence="11 13" id="KW-0472">Membrane</keyword>
<evidence type="ECO:0000256" key="14">
    <source>
        <dbReference type="SAM" id="SignalP"/>
    </source>
</evidence>
<keyword evidence="5" id="KW-1003">Cell membrane</keyword>
<keyword evidence="6" id="KW-0533">Nickel</keyword>
<dbReference type="GO" id="GO:0015099">
    <property type="term" value="F:nickel cation transmembrane transporter activity"/>
    <property type="evidence" value="ECO:0007669"/>
    <property type="project" value="UniProtKB-UniRule"/>
</dbReference>
<evidence type="ECO:0000256" key="8">
    <source>
        <dbReference type="ARBA" id="ARBA00022989"/>
    </source>
</evidence>
<evidence type="ECO:0000256" key="2">
    <source>
        <dbReference type="ARBA" id="ARBA00004651"/>
    </source>
</evidence>
<evidence type="ECO:0000256" key="10">
    <source>
        <dbReference type="ARBA" id="ARBA00023112"/>
    </source>
</evidence>
<dbReference type="EMBL" id="PGEX01000001">
    <property type="protein sequence ID" value="PJJ40760.1"/>
    <property type="molecule type" value="Genomic_DNA"/>
</dbReference>
<keyword evidence="9" id="KW-0406">Ion transport</keyword>
<dbReference type="Proteomes" id="UP000231134">
    <property type="component" value="Unassembled WGS sequence"/>
</dbReference>
<evidence type="ECO:0000256" key="5">
    <source>
        <dbReference type="ARBA" id="ARBA00022475"/>
    </source>
</evidence>
<comment type="caution">
    <text evidence="15">The sequence shown here is derived from an EMBL/GenBank/DDBJ whole genome shotgun (WGS) entry which is preliminary data.</text>
</comment>
<evidence type="ECO:0000256" key="11">
    <source>
        <dbReference type="ARBA" id="ARBA00023136"/>
    </source>
</evidence>
<keyword evidence="12" id="KW-0170">Cobalt</keyword>
<keyword evidence="8 13" id="KW-1133">Transmembrane helix</keyword>
<dbReference type="PANTHER" id="PTHR40659">
    <property type="entry name" value="NICKEL/COBALT EFFLUX SYSTEM RCNA"/>
    <property type="match status" value="1"/>
</dbReference>
<dbReference type="RefSeq" id="WP_100424813.1">
    <property type="nucleotide sequence ID" value="NZ_PGEX01000001.1"/>
</dbReference>
<evidence type="ECO:0000313" key="16">
    <source>
        <dbReference type="Proteomes" id="UP000231134"/>
    </source>
</evidence>
<name>A0A2M9A4X4_9BACT</name>
<reference evidence="15 16" key="1">
    <citation type="submission" date="2017-11" db="EMBL/GenBank/DDBJ databases">
        <title>Animal gut microbial communities from fecal samples from Wisconsin, USA.</title>
        <authorList>
            <person name="Neumann A."/>
        </authorList>
    </citation>
    <scope>NUCLEOTIDE SEQUENCE [LARGE SCALE GENOMIC DNA]</scope>
    <source>
        <strain evidence="15 16">UWS3</strain>
    </source>
</reference>
<evidence type="ECO:0000256" key="6">
    <source>
        <dbReference type="ARBA" id="ARBA00022596"/>
    </source>
</evidence>
<dbReference type="InterPro" id="IPR051224">
    <property type="entry name" value="NiCoT_RcnA"/>
</dbReference>
<feature type="signal peptide" evidence="14">
    <location>
        <begin position="1"/>
        <end position="27"/>
    </location>
</feature>
<keyword evidence="3" id="KW-0171">Cobalt transport</keyword>
<feature type="transmembrane region" description="Helical" evidence="13">
    <location>
        <begin position="180"/>
        <end position="197"/>
    </location>
</feature>
<dbReference type="OrthoDB" id="9812956at2"/>
<dbReference type="PANTHER" id="PTHR40659:SF1">
    <property type="entry name" value="NICKEL_COBALT EFFLUX SYSTEM RCNA"/>
    <property type="match status" value="1"/>
</dbReference>
<feature type="chain" id="PRO_5014980562" description="Nickel/cobalt efflux system" evidence="14">
    <location>
        <begin position="28"/>
        <end position="319"/>
    </location>
</feature>
<sequence>MFDIKKHSDFFCIFFICLLFGSALSFAGASNKRFDFKKPEPAKTTVVADSSEVKTTSSYFFIGSDAMWEWLVSSQKNLREKISQHVTHLKNGELASLGIFLFICLIYGLIHALGPGHGKTIVASYFIARRGKILQGVGLGTAITTIHTLSAVALLFALYGATKAALFPLFEASRIHIEKASYALIILTGLILTIIAIRETVHSHQNKTVQANASWKELLWFAFITGIVPCPAVALIVFFCLLNDLPGIALLGAAAICIGMSMTNTVFGIGAILARRGFDKGVHHMSKLHKYAGTINTLISLLCGTGITLFGIFLFLNAR</sequence>
<evidence type="ECO:0000256" key="1">
    <source>
        <dbReference type="ARBA" id="ARBA00002510"/>
    </source>
</evidence>
<dbReference type="GO" id="GO:0010045">
    <property type="term" value="P:response to nickel cation"/>
    <property type="evidence" value="ECO:0007669"/>
    <property type="project" value="TreeGrafter"/>
</dbReference>
<evidence type="ECO:0000256" key="3">
    <source>
        <dbReference type="ARBA" id="ARBA00022426"/>
    </source>
</evidence>
<evidence type="ECO:0000256" key="13">
    <source>
        <dbReference type="RuleBase" id="RU362101"/>
    </source>
</evidence>
<protein>
    <recommendedName>
        <fullName evidence="13">Nickel/cobalt efflux system</fullName>
    </recommendedName>
</protein>
<dbReference type="GO" id="GO:0005886">
    <property type="term" value="C:plasma membrane"/>
    <property type="evidence" value="ECO:0007669"/>
    <property type="project" value="UniProtKB-SubCell"/>
</dbReference>
<feature type="transmembrane region" description="Helical" evidence="13">
    <location>
        <begin position="94"/>
        <end position="113"/>
    </location>
</feature>
<dbReference type="GO" id="GO:0032025">
    <property type="term" value="P:response to cobalt ion"/>
    <property type="evidence" value="ECO:0007669"/>
    <property type="project" value="TreeGrafter"/>
</dbReference>
<accession>A0A2M9A4X4</accession>
<feature type="transmembrane region" description="Helical" evidence="13">
    <location>
        <begin position="295"/>
        <end position="316"/>
    </location>
</feature>
<keyword evidence="7 13" id="KW-0812">Transmembrane</keyword>
<feature type="transmembrane region" description="Helical" evidence="13">
    <location>
        <begin position="218"/>
        <end position="242"/>
    </location>
</feature>